<dbReference type="PROSITE" id="PS50994">
    <property type="entry name" value="INTEGRASE"/>
    <property type="match status" value="1"/>
</dbReference>
<evidence type="ECO:0000313" key="3">
    <source>
        <dbReference type="EMBL" id="GDY39671.1"/>
    </source>
</evidence>
<dbReference type="InterPro" id="IPR047656">
    <property type="entry name" value="IS481-like_transpos"/>
</dbReference>
<gene>
    <name evidence="3" type="ORF">SANT12839_005530</name>
</gene>
<dbReference type="GO" id="GO:0003676">
    <property type="term" value="F:nucleic acid binding"/>
    <property type="evidence" value="ECO:0007669"/>
    <property type="project" value="InterPro"/>
</dbReference>
<accession>A0A4D4JSG9</accession>
<organism evidence="3 4">
    <name type="scientific">Streptomyces antimycoticus</name>
    <dbReference type="NCBI Taxonomy" id="68175"/>
    <lineage>
        <taxon>Bacteria</taxon>
        <taxon>Bacillati</taxon>
        <taxon>Actinomycetota</taxon>
        <taxon>Actinomycetes</taxon>
        <taxon>Kitasatosporales</taxon>
        <taxon>Streptomycetaceae</taxon>
        <taxon>Streptomyces</taxon>
        <taxon>Streptomyces violaceusniger group</taxon>
    </lineage>
</organism>
<reference evidence="3 4" key="1">
    <citation type="journal article" date="2020" name="Int. J. Syst. Evol. Microbiol.">
        <title>Reclassification of Streptomyces castelarensis and Streptomyces sporoclivatus as later heterotypic synonyms of Streptomyces antimycoticus.</title>
        <authorList>
            <person name="Komaki H."/>
            <person name="Tamura T."/>
        </authorList>
    </citation>
    <scope>NUCLEOTIDE SEQUENCE [LARGE SCALE GENOMIC DNA]</scope>
    <source>
        <strain evidence="3 4">NBRC 12839</strain>
    </source>
</reference>
<dbReference type="InterPro" id="IPR036397">
    <property type="entry name" value="RNaseH_sf"/>
</dbReference>
<proteinExistence type="predicted"/>
<comment type="caution">
    <text evidence="3">The sequence shown here is derived from an EMBL/GenBank/DDBJ whole genome shotgun (WGS) entry which is preliminary data.</text>
</comment>
<dbReference type="Pfam" id="PF13683">
    <property type="entry name" value="rve_3"/>
    <property type="match status" value="1"/>
</dbReference>
<dbReference type="InterPro" id="IPR012337">
    <property type="entry name" value="RNaseH-like_sf"/>
</dbReference>
<dbReference type="SUPFAM" id="SSF53098">
    <property type="entry name" value="Ribonuclease H-like"/>
    <property type="match status" value="1"/>
</dbReference>
<dbReference type="AlphaFoldDB" id="A0A4D4JSG9"/>
<sequence>MIHRNAPLTPTGRLRLARCVVEDGWPLRRAAERFQVSHTTAARWAQRYRHHGAAGMSDRSSRPHYSPHRTPAHVEERVLRMRREHHIGPLRLAARACVAASTAHRILQRHGLPPLAACDRATGEPVRRYERSRPGELVHIDVKKLGRIPDGGGHKALGRAAGRKNKSGTGYAFLHTALDDHTRLAYTEDLPDEKAATCAAFLRRAAAWFADRGVTIERVLTDNAWAYSKNTWQQTCRDLGISPRWTRPWRPQTNGKVERFHRTLLDEWAYQQPYTSESERQAAFPDWLDWYNYHRPHTGISGHTPASRVTNLSGQHT</sequence>
<dbReference type="SUPFAM" id="SSF46689">
    <property type="entry name" value="Homeodomain-like"/>
    <property type="match status" value="1"/>
</dbReference>
<dbReference type="Proteomes" id="UP000299290">
    <property type="component" value="Unassembled WGS sequence"/>
</dbReference>
<dbReference type="Pfam" id="PF13011">
    <property type="entry name" value="LZ_Tnp_IS481"/>
    <property type="match status" value="1"/>
</dbReference>
<dbReference type="GO" id="GO:0015074">
    <property type="term" value="P:DNA integration"/>
    <property type="evidence" value="ECO:0007669"/>
    <property type="project" value="InterPro"/>
</dbReference>
<dbReference type="RefSeq" id="WP_137963820.1">
    <property type="nucleotide sequence ID" value="NZ_BJHV01000001.1"/>
</dbReference>
<feature type="domain" description="Integrase catalytic" evidence="2">
    <location>
        <begin position="130"/>
        <end position="313"/>
    </location>
</feature>
<dbReference type="InterPro" id="IPR024967">
    <property type="entry name" value="DNA-bd_IS481-type"/>
</dbReference>
<evidence type="ECO:0000259" key="2">
    <source>
        <dbReference type="PROSITE" id="PS50994"/>
    </source>
</evidence>
<evidence type="ECO:0000313" key="4">
    <source>
        <dbReference type="Proteomes" id="UP000299290"/>
    </source>
</evidence>
<dbReference type="Gene3D" id="3.30.420.10">
    <property type="entry name" value="Ribonuclease H-like superfamily/Ribonuclease H"/>
    <property type="match status" value="1"/>
</dbReference>
<dbReference type="PANTHER" id="PTHR35004">
    <property type="entry name" value="TRANSPOSASE RV3428C-RELATED"/>
    <property type="match status" value="1"/>
</dbReference>
<dbReference type="EMBL" id="BJHV01000001">
    <property type="protein sequence ID" value="GDY39671.1"/>
    <property type="molecule type" value="Genomic_DNA"/>
</dbReference>
<feature type="region of interest" description="Disordered" evidence="1">
    <location>
        <begin position="51"/>
        <end position="71"/>
    </location>
</feature>
<dbReference type="PANTHER" id="PTHR35004:SF6">
    <property type="entry name" value="TRANSPOSASE"/>
    <property type="match status" value="1"/>
</dbReference>
<dbReference type="NCBIfam" id="NF033577">
    <property type="entry name" value="transpos_IS481"/>
    <property type="match status" value="1"/>
</dbReference>
<dbReference type="InterPro" id="IPR009057">
    <property type="entry name" value="Homeodomain-like_sf"/>
</dbReference>
<evidence type="ECO:0000256" key="1">
    <source>
        <dbReference type="SAM" id="MobiDB-lite"/>
    </source>
</evidence>
<name>A0A4D4JSG9_9ACTN</name>
<protein>
    <submittedName>
        <fullName evidence="3">IS481 family transposase</fullName>
    </submittedName>
</protein>
<keyword evidence="4" id="KW-1185">Reference proteome</keyword>
<dbReference type="InterPro" id="IPR001584">
    <property type="entry name" value="Integrase_cat-core"/>
</dbReference>